<organism evidence="2 3">
    <name type="scientific">Streptacidiphilus alkalitolerans</name>
    <dbReference type="NCBI Taxonomy" id="3342712"/>
    <lineage>
        <taxon>Bacteria</taxon>
        <taxon>Bacillati</taxon>
        <taxon>Actinomycetota</taxon>
        <taxon>Actinomycetes</taxon>
        <taxon>Kitasatosporales</taxon>
        <taxon>Streptomycetaceae</taxon>
        <taxon>Streptacidiphilus</taxon>
    </lineage>
</organism>
<feature type="domain" description="Pyrrolo-quinoline quinone repeat" evidence="1">
    <location>
        <begin position="118"/>
        <end position="256"/>
    </location>
</feature>
<dbReference type="Gene3D" id="2.130.10.10">
    <property type="entry name" value="YVTN repeat-like/Quinoprotein amine dehydrogenase"/>
    <property type="match status" value="1"/>
</dbReference>
<protein>
    <submittedName>
        <fullName evidence="2">PQQ-binding-like beta-propeller repeat protein</fullName>
    </submittedName>
</protein>
<sequence length="384" mass="41602">MHRVLWGASGGLPRRASGRNGREGGVGLARSPGVVRFSKGGGMSEEVLWERDLHQRGSGSELAVGDDCVVVHERWTRLVCLDRWDGTVRWDVPFGLWPRAVAVAGDRCFGIAQNIDALTCWDLRTGTVLWTVPLPRFTGYITATDDTVLIGGWRGYTDLTALDSATGHIRWSASGRAATVPPVASGNTVLIGAPDGEEVRLLNVHDGHELGRWVLPEALRSTDCQRIFAPGGSDRLLIHCGRRTVVELRPATGELRTLLRHDSDQTWFQARYVGGLLWLGDKQGCAAYDPADGSLRRRVDIGQRFAPGVVPIGTGFLLGGDQGTLLRLDSAGHIVRRTTVSRRISALHAAGPADDPDVVLVVTRGTLIAIRIRASHEAVDQFAV</sequence>
<feature type="domain" description="Pyrrolo-quinoline quinone repeat" evidence="1">
    <location>
        <begin position="46"/>
        <end position="108"/>
    </location>
</feature>
<name>A0ABV6X8R2_9ACTN</name>
<dbReference type="RefSeq" id="WP_380557168.1">
    <property type="nucleotide sequence ID" value="NZ_JBHEZY010000014.1"/>
</dbReference>
<proteinExistence type="predicted"/>
<dbReference type="InterPro" id="IPR002372">
    <property type="entry name" value="PQQ_rpt_dom"/>
</dbReference>
<evidence type="ECO:0000259" key="1">
    <source>
        <dbReference type="Pfam" id="PF13360"/>
    </source>
</evidence>
<dbReference type="Proteomes" id="UP001592530">
    <property type="component" value="Unassembled WGS sequence"/>
</dbReference>
<comment type="caution">
    <text evidence="2">The sequence shown here is derived from an EMBL/GenBank/DDBJ whole genome shotgun (WGS) entry which is preliminary data.</text>
</comment>
<evidence type="ECO:0000313" key="3">
    <source>
        <dbReference type="Proteomes" id="UP001592530"/>
    </source>
</evidence>
<dbReference type="SUPFAM" id="SSF50998">
    <property type="entry name" value="Quinoprotein alcohol dehydrogenase-like"/>
    <property type="match status" value="1"/>
</dbReference>
<accession>A0ABV6X8R2</accession>
<reference evidence="2 3" key="1">
    <citation type="submission" date="2024-09" db="EMBL/GenBank/DDBJ databases">
        <authorList>
            <person name="Lee S.D."/>
        </authorList>
    </citation>
    <scope>NUCLEOTIDE SEQUENCE [LARGE SCALE GENOMIC DNA]</scope>
    <source>
        <strain evidence="2 3">N1-3</strain>
    </source>
</reference>
<evidence type="ECO:0000313" key="2">
    <source>
        <dbReference type="EMBL" id="MFC1434676.1"/>
    </source>
</evidence>
<dbReference type="PANTHER" id="PTHR34512">
    <property type="entry name" value="CELL SURFACE PROTEIN"/>
    <property type="match status" value="1"/>
</dbReference>
<dbReference type="InterPro" id="IPR015943">
    <property type="entry name" value="WD40/YVTN_repeat-like_dom_sf"/>
</dbReference>
<dbReference type="EMBL" id="JBHEZY010000014">
    <property type="protein sequence ID" value="MFC1434676.1"/>
    <property type="molecule type" value="Genomic_DNA"/>
</dbReference>
<dbReference type="Pfam" id="PF13360">
    <property type="entry name" value="PQQ_2"/>
    <property type="match status" value="2"/>
</dbReference>
<dbReference type="InterPro" id="IPR011047">
    <property type="entry name" value="Quinoprotein_ADH-like_sf"/>
</dbReference>
<gene>
    <name evidence="2" type="ORF">ACEZDB_28950</name>
</gene>
<dbReference type="PANTHER" id="PTHR34512:SF30">
    <property type="entry name" value="OUTER MEMBRANE PROTEIN ASSEMBLY FACTOR BAMB"/>
    <property type="match status" value="1"/>
</dbReference>